<feature type="compositionally biased region" description="Low complexity" evidence="1">
    <location>
        <begin position="159"/>
        <end position="173"/>
    </location>
</feature>
<comment type="caution">
    <text evidence="2">The sequence shown here is derived from an EMBL/GenBank/DDBJ whole genome shotgun (WGS) entry which is preliminary data.</text>
</comment>
<proteinExistence type="predicted"/>
<evidence type="ECO:0000256" key="1">
    <source>
        <dbReference type="SAM" id="MobiDB-lite"/>
    </source>
</evidence>
<protein>
    <recommendedName>
        <fullName evidence="4">DUF659 domain-containing protein</fullName>
    </recommendedName>
</protein>
<feature type="region of interest" description="Disordered" evidence="1">
    <location>
        <begin position="75"/>
        <end position="96"/>
    </location>
</feature>
<feature type="compositionally biased region" description="Polar residues" evidence="1">
    <location>
        <begin position="174"/>
        <end position="185"/>
    </location>
</feature>
<dbReference type="EMBL" id="JAKOGI010000310">
    <property type="protein sequence ID" value="KAJ8437254.1"/>
    <property type="molecule type" value="Genomic_DNA"/>
</dbReference>
<evidence type="ECO:0000313" key="2">
    <source>
        <dbReference type="EMBL" id="KAJ8437254.1"/>
    </source>
</evidence>
<feature type="region of interest" description="Disordered" evidence="1">
    <location>
        <begin position="155"/>
        <end position="185"/>
    </location>
</feature>
<name>A0A9Q1K5K3_9CARY</name>
<reference evidence="2" key="1">
    <citation type="submission" date="2022-04" db="EMBL/GenBank/DDBJ databases">
        <title>Carnegiea gigantea Genome sequencing and assembly v2.</title>
        <authorList>
            <person name="Copetti D."/>
            <person name="Sanderson M.J."/>
            <person name="Burquez A."/>
            <person name="Wojciechowski M.F."/>
        </authorList>
    </citation>
    <scope>NUCLEOTIDE SEQUENCE</scope>
    <source>
        <strain evidence="2">SGP5-SGP5p</strain>
        <tissue evidence="2">Aerial part</tissue>
    </source>
</reference>
<keyword evidence="3" id="KW-1185">Reference proteome</keyword>
<dbReference type="Proteomes" id="UP001153076">
    <property type="component" value="Unassembled WGS sequence"/>
</dbReference>
<sequence>MAGKGVTIMCDGWSSMTRYNIINFLIYPKGITVYHKSVDASYLNVDGQEEDDTINIEDDEDRQLGVSPPFRYSTYSSGSGGNLKPPSNRDGSGDGGMEAMEVQMILDINPNISDHNGRRCQEYQEETIAYTYRRLIKAKDKQPKHHLIMKTKQRIDWGPSSNPSYPSYPNSEPHFNQSNPSGQSQDNFQVFNHGTINYRDHHYYCLTIHGEHSSSNGRSLTGTTSLYFFHEQEIDTSYTTGQSEDNNYQEPPHRLFWW</sequence>
<evidence type="ECO:0000313" key="3">
    <source>
        <dbReference type="Proteomes" id="UP001153076"/>
    </source>
</evidence>
<organism evidence="2 3">
    <name type="scientific">Carnegiea gigantea</name>
    <dbReference type="NCBI Taxonomy" id="171969"/>
    <lineage>
        <taxon>Eukaryota</taxon>
        <taxon>Viridiplantae</taxon>
        <taxon>Streptophyta</taxon>
        <taxon>Embryophyta</taxon>
        <taxon>Tracheophyta</taxon>
        <taxon>Spermatophyta</taxon>
        <taxon>Magnoliopsida</taxon>
        <taxon>eudicotyledons</taxon>
        <taxon>Gunneridae</taxon>
        <taxon>Pentapetalae</taxon>
        <taxon>Caryophyllales</taxon>
        <taxon>Cactineae</taxon>
        <taxon>Cactaceae</taxon>
        <taxon>Cactoideae</taxon>
        <taxon>Echinocereeae</taxon>
        <taxon>Carnegiea</taxon>
    </lineage>
</organism>
<evidence type="ECO:0008006" key="4">
    <source>
        <dbReference type="Google" id="ProtNLM"/>
    </source>
</evidence>
<accession>A0A9Q1K5K3</accession>
<dbReference type="AlphaFoldDB" id="A0A9Q1K5K3"/>
<gene>
    <name evidence="2" type="ORF">Cgig2_004647</name>
</gene>